<proteinExistence type="predicted"/>
<accession>A0A812S8L4</accession>
<organism evidence="1 2">
    <name type="scientific">Symbiodinium pilosum</name>
    <name type="common">Dinoflagellate</name>
    <dbReference type="NCBI Taxonomy" id="2952"/>
    <lineage>
        <taxon>Eukaryota</taxon>
        <taxon>Sar</taxon>
        <taxon>Alveolata</taxon>
        <taxon>Dinophyceae</taxon>
        <taxon>Suessiales</taxon>
        <taxon>Symbiodiniaceae</taxon>
        <taxon>Symbiodinium</taxon>
    </lineage>
</organism>
<dbReference type="EMBL" id="CAJNIZ010023245">
    <property type="protein sequence ID" value="CAE7467561.1"/>
    <property type="molecule type" value="Genomic_DNA"/>
</dbReference>
<dbReference type="OrthoDB" id="408393at2759"/>
<name>A0A812S8L4_SYMPI</name>
<dbReference type="Proteomes" id="UP000649617">
    <property type="component" value="Unassembled WGS sequence"/>
</dbReference>
<evidence type="ECO:0000313" key="1">
    <source>
        <dbReference type="EMBL" id="CAE7467561.1"/>
    </source>
</evidence>
<evidence type="ECO:0000313" key="2">
    <source>
        <dbReference type="Proteomes" id="UP000649617"/>
    </source>
</evidence>
<feature type="non-terminal residue" evidence="1">
    <location>
        <position position="1"/>
    </location>
</feature>
<sequence length="1073" mass="113031">MRVTQQSEEVALFWNTSILLRAGQYRICWCPDYSGCITEADFATDVGRLELVGISPYPQHRTCVTGQTCEFDGMTGLYLTEQDLYLVADTCGTTSGVPRFLGSSSFSTAVTNDGAQVSFGSVPVTAAGGHFMLCWCSGTLGNSTLGNGCSTFADFQVTAGTLSLLGPAPLLQDKTCISGHTCSFEITSHLPHEGNSFLVLDTCGVHSLPPRLPVAPPYQTTMNLSSRQISMAGGQYRLCWCAGKVGAGNLPNMSSEASTSSNETVYSTCSFMDEFNVDFGGLFVMGLAPLQQSKSCVSGYSCVVEGITGYGLSAADGYMILDTCGVHSGPLQTLLPFESQGNVSDGWSVTRRWVSETQVSGGFYRLCWCADHPGNQTSWCQHAEYNTVDFGVMTFIGPELSSVGWTCVSGQTCVVDAIAGNGLSLLDAVMILETCGTALSGVGLVWPATPLEVLTPLNDQGQASWHDPLSAPGGDFRLGLCWCAGIEQQSSGALNGSCIAFNETVPADRFVLDVGRINILGVAPLRQHHTCVAGLSCHIDGITGNGLRDDDKVLVLHTCGHIAPVVGFPEHGAMRNISTSGASVFWTDPVLAWGGQYRLCWCSSEQHCSSGEQFRTDFGSFTLIGPSPADQDRTCIAGLSCAVGSLTGQDLSALNQYVVLDTCGVASPVAGMPTGLETIGAHAVAAISVTAVAGQYRLCWCSGTLDPLQTNSSYSSLANSTPSNGTAVSYCRTAEEFLVDVGSLLLIGASTLVSDFTCIAGRDCKLDDIVGISLSDGDSIMVLDTCGEHAAALQPRARANGTQAAWQTITIPGGVYRLCWCSAAKQCNLAGEFDLDIGRLYVLGPRPLAQDRTCVSGMECAVHGIDTYGELQAGSIAILSTCGSLYGRNLWARLPLSNATSLEEPGGSSRFSTNLVTDAVMTSAGGNYKLCWCGTWVGGCETQEDFNVDFGNFHLIGVFPLQQDRTCFAGAACPLTDIVGHWITQQSEVLVMDTCGSGAETATSAAGTYKLCWCSGLSACSSASDFTVEAGNLWVMGLAPLDQDHTCVSGQSCVVDHLSGLGLSKEQIMVLET</sequence>
<keyword evidence="2" id="KW-1185">Reference proteome</keyword>
<reference evidence="1" key="1">
    <citation type="submission" date="2021-02" db="EMBL/GenBank/DDBJ databases">
        <authorList>
            <person name="Dougan E. K."/>
            <person name="Rhodes N."/>
            <person name="Thang M."/>
            <person name="Chan C."/>
        </authorList>
    </citation>
    <scope>NUCLEOTIDE SEQUENCE</scope>
</reference>
<gene>
    <name evidence="1" type="primary">agaA33</name>
    <name evidence="1" type="ORF">SPIL2461_LOCUS11784</name>
</gene>
<protein>
    <submittedName>
        <fullName evidence="1">AgaA33 protein</fullName>
    </submittedName>
</protein>
<comment type="caution">
    <text evidence="1">The sequence shown here is derived from an EMBL/GenBank/DDBJ whole genome shotgun (WGS) entry which is preliminary data.</text>
</comment>
<dbReference type="AlphaFoldDB" id="A0A812S8L4"/>